<dbReference type="AlphaFoldDB" id="A0A8X6NHY7"/>
<feature type="non-terminal residue" evidence="1">
    <location>
        <position position="1"/>
    </location>
</feature>
<keyword evidence="2" id="KW-1185">Reference proteome</keyword>
<reference evidence="1" key="1">
    <citation type="submission" date="2020-08" db="EMBL/GenBank/DDBJ databases">
        <title>Multicomponent nature underlies the extraordinary mechanical properties of spider dragline silk.</title>
        <authorList>
            <person name="Kono N."/>
            <person name="Nakamura H."/>
            <person name="Mori M."/>
            <person name="Yoshida Y."/>
            <person name="Ohtoshi R."/>
            <person name="Malay A.D."/>
            <person name="Moran D.A.P."/>
            <person name="Tomita M."/>
            <person name="Numata K."/>
            <person name="Arakawa K."/>
        </authorList>
    </citation>
    <scope>NUCLEOTIDE SEQUENCE</scope>
</reference>
<gene>
    <name evidence="1" type="ORF">NPIL_195711</name>
</gene>
<accession>A0A8X6NHY7</accession>
<sequence length="73" mass="8067">PRESGGESGADLMWCVGDQFSGFKRALIYSDLPSVFLEEGWVAIQNLADMSPSFYLSIQDAEARLIGIYGFWG</sequence>
<evidence type="ECO:0000313" key="2">
    <source>
        <dbReference type="Proteomes" id="UP000887013"/>
    </source>
</evidence>
<proteinExistence type="predicted"/>
<evidence type="ECO:0000313" key="1">
    <source>
        <dbReference type="EMBL" id="GFT14200.1"/>
    </source>
</evidence>
<dbReference type="EMBL" id="BMAW01104423">
    <property type="protein sequence ID" value="GFT14200.1"/>
    <property type="molecule type" value="Genomic_DNA"/>
</dbReference>
<organism evidence="1 2">
    <name type="scientific">Nephila pilipes</name>
    <name type="common">Giant wood spider</name>
    <name type="synonym">Nephila maculata</name>
    <dbReference type="NCBI Taxonomy" id="299642"/>
    <lineage>
        <taxon>Eukaryota</taxon>
        <taxon>Metazoa</taxon>
        <taxon>Ecdysozoa</taxon>
        <taxon>Arthropoda</taxon>
        <taxon>Chelicerata</taxon>
        <taxon>Arachnida</taxon>
        <taxon>Araneae</taxon>
        <taxon>Araneomorphae</taxon>
        <taxon>Entelegynae</taxon>
        <taxon>Araneoidea</taxon>
        <taxon>Nephilidae</taxon>
        <taxon>Nephila</taxon>
    </lineage>
</organism>
<comment type="caution">
    <text evidence="1">The sequence shown here is derived from an EMBL/GenBank/DDBJ whole genome shotgun (WGS) entry which is preliminary data.</text>
</comment>
<name>A0A8X6NHY7_NEPPI</name>
<dbReference type="Proteomes" id="UP000887013">
    <property type="component" value="Unassembled WGS sequence"/>
</dbReference>
<protein>
    <submittedName>
        <fullName evidence="1">Uncharacterized protein</fullName>
    </submittedName>
</protein>